<evidence type="ECO:0000313" key="2">
    <source>
        <dbReference type="Proteomes" id="UP001145114"/>
    </source>
</evidence>
<dbReference type="Proteomes" id="UP001145114">
    <property type="component" value="Unassembled WGS sequence"/>
</dbReference>
<reference evidence="1" key="1">
    <citation type="submission" date="2022-06" db="EMBL/GenBank/DDBJ databases">
        <title>Phylogenomic reconstructions and comparative analyses of Kickxellomycotina fungi.</title>
        <authorList>
            <person name="Reynolds N.K."/>
            <person name="Stajich J.E."/>
            <person name="Barry K."/>
            <person name="Grigoriev I.V."/>
            <person name="Crous P."/>
            <person name="Smith M.E."/>
        </authorList>
    </citation>
    <scope>NUCLEOTIDE SEQUENCE</scope>
    <source>
        <strain evidence="1">RSA 2271</strain>
    </source>
</reference>
<dbReference type="EMBL" id="JAMZIH010000092">
    <property type="protein sequence ID" value="KAJ1679970.1"/>
    <property type="molecule type" value="Genomic_DNA"/>
</dbReference>
<accession>A0ACC1HTQ9</accession>
<proteinExistence type="predicted"/>
<name>A0ACC1HTQ9_9FUNG</name>
<protein>
    <submittedName>
        <fullName evidence="1">Uncharacterized protein</fullName>
    </submittedName>
</protein>
<keyword evidence="2" id="KW-1185">Reference proteome</keyword>
<sequence length="118" mass="13170">MTTSNAHLQSPILPCACDLPSLPPPRSDNLLTAGKIHELRLELTSEKKDPKYARKTAAMKKVVANMTMGSDMSPLYQEVLACMKISNLEIKKMVYLFLINYSRSKPEIATLAVPYLDD</sequence>
<organism evidence="1 2">
    <name type="scientific">Spiromyces aspiralis</name>
    <dbReference type="NCBI Taxonomy" id="68401"/>
    <lineage>
        <taxon>Eukaryota</taxon>
        <taxon>Fungi</taxon>
        <taxon>Fungi incertae sedis</taxon>
        <taxon>Zoopagomycota</taxon>
        <taxon>Kickxellomycotina</taxon>
        <taxon>Kickxellomycetes</taxon>
        <taxon>Kickxellales</taxon>
        <taxon>Kickxellaceae</taxon>
        <taxon>Spiromyces</taxon>
    </lineage>
</organism>
<gene>
    <name evidence="1" type="ORF">EV182_000940</name>
</gene>
<comment type="caution">
    <text evidence="1">The sequence shown here is derived from an EMBL/GenBank/DDBJ whole genome shotgun (WGS) entry which is preliminary data.</text>
</comment>
<evidence type="ECO:0000313" key="1">
    <source>
        <dbReference type="EMBL" id="KAJ1679970.1"/>
    </source>
</evidence>
<feature type="non-terminal residue" evidence="1">
    <location>
        <position position="118"/>
    </location>
</feature>